<sequence>MPAHPTLYLKRNLFQKYGHYALNLGTAADYDLILRFFYTHKVKAQYLPLLMVKMRMGGVSNKSYKSLYHAFINDYKALINNQLPNPLLILLLKKLSKIKQFFN</sequence>
<gene>
    <name evidence="1" type="ORF">D7004_09275</name>
</gene>
<dbReference type="SUPFAM" id="SSF53448">
    <property type="entry name" value="Nucleotide-diphospho-sugar transferases"/>
    <property type="match status" value="1"/>
</dbReference>
<evidence type="ECO:0000313" key="1">
    <source>
        <dbReference type="EMBL" id="RNL54270.1"/>
    </source>
</evidence>
<dbReference type="AlphaFoldDB" id="A0A3N0BXQ8"/>
<dbReference type="Gene3D" id="3.90.550.10">
    <property type="entry name" value="Spore Coat Polysaccharide Biosynthesis Protein SpsA, Chain A"/>
    <property type="match status" value="1"/>
</dbReference>
<dbReference type="EMBL" id="RBEE01000012">
    <property type="protein sequence ID" value="RNL54270.1"/>
    <property type="molecule type" value="Genomic_DNA"/>
</dbReference>
<comment type="caution">
    <text evidence="1">The sequence shown here is derived from an EMBL/GenBank/DDBJ whole genome shotgun (WGS) entry which is preliminary data.</text>
</comment>
<accession>A0A3N0BXQ8</accession>
<dbReference type="InterPro" id="IPR029044">
    <property type="entry name" value="Nucleotide-diphossugar_trans"/>
</dbReference>
<keyword evidence="2" id="KW-1185">Reference proteome</keyword>
<dbReference type="RefSeq" id="WP_123205587.1">
    <property type="nucleotide sequence ID" value="NZ_RBEE01000012.1"/>
</dbReference>
<evidence type="ECO:0000313" key="2">
    <source>
        <dbReference type="Proteomes" id="UP000274046"/>
    </source>
</evidence>
<protein>
    <submittedName>
        <fullName evidence="1">Uncharacterized protein</fullName>
    </submittedName>
</protein>
<proteinExistence type="predicted"/>
<reference evidence="1 2" key="1">
    <citation type="submission" date="2018-10" db="EMBL/GenBank/DDBJ databases">
        <title>Genome sequencing of Pedobacter jejuensis TNB23.</title>
        <authorList>
            <person name="Cho Y.-J."/>
            <person name="Cho A."/>
            <person name="Kim O.-S."/>
        </authorList>
    </citation>
    <scope>NUCLEOTIDE SEQUENCE [LARGE SCALE GENOMIC DNA]</scope>
    <source>
        <strain evidence="1 2">TNB23</strain>
    </source>
</reference>
<dbReference type="Proteomes" id="UP000274046">
    <property type="component" value="Unassembled WGS sequence"/>
</dbReference>
<organism evidence="1 2">
    <name type="scientific">Pedobacter jejuensis</name>
    <dbReference type="NCBI Taxonomy" id="1268550"/>
    <lineage>
        <taxon>Bacteria</taxon>
        <taxon>Pseudomonadati</taxon>
        <taxon>Bacteroidota</taxon>
        <taxon>Sphingobacteriia</taxon>
        <taxon>Sphingobacteriales</taxon>
        <taxon>Sphingobacteriaceae</taxon>
        <taxon>Pedobacter</taxon>
    </lineage>
</organism>
<name>A0A3N0BXQ8_9SPHI</name>
<dbReference type="OrthoDB" id="9788101at2"/>